<protein>
    <submittedName>
        <fullName evidence="3">Uncharacterized protein</fullName>
    </submittedName>
</protein>
<dbReference type="RefSeq" id="XP_060332263.1">
    <property type="nucleotide sequence ID" value="XM_060481413.1"/>
</dbReference>
<gene>
    <name evidence="3" type="ORF">EV420DRAFT_253449</name>
</gene>
<proteinExistence type="predicted"/>
<evidence type="ECO:0000256" key="2">
    <source>
        <dbReference type="SAM" id="Phobius"/>
    </source>
</evidence>
<dbReference type="Proteomes" id="UP001175211">
    <property type="component" value="Unassembled WGS sequence"/>
</dbReference>
<feature type="compositionally biased region" description="Basic and acidic residues" evidence="1">
    <location>
        <begin position="61"/>
        <end position="70"/>
    </location>
</feature>
<accession>A0AA39KFM3</accession>
<dbReference type="EMBL" id="JAUEPS010000013">
    <property type="protein sequence ID" value="KAK0460137.1"/>
    <property type="molecule type" value="Genomic_DNA"/>
</dbReference>
<comment type="caution">
    <text evidence="3">The sequence shown here is derived from an EMBL/GenBank/DDBJ whole genome shotgun (WGS) entry which is preliminary data.</text>
</comment>
<evidence type="ECO:0000313" key="3">
    <source>
        <dbReference type="EMBL" id="KAK0460137.1"/>
    </source>
</evidence>
<feature type="region of interest" description="Disordered" evidence="1">
    <location>
        <begin position="61"/>
        <end position="95"/>
    </location>
</feature>
<keyword evidence="4" id="KW-1185">Reference proteome</keyword>
<keyword evidence="2" id="KW-0812">Transmembrane</keyword>
<organism evidence="3 4">
    <name type="scientific">Armillaria tabescens</name>
    <name type="common">Ringless honey mushroom</name>
    <name type="synonym">Agaricus tabescens</name>
    <dbReference type="NCBI Taxonomy" id="1929756"/>
    <lineage>
        <taxon>Eukaryota</taxon>
        <taxon>Fungi</taxon>
        <taxon>Dikarya</taxon>
        <taxon>Basidiomycota</taxon>
        <taxon>Agaricomycotina</taxon>
        <taxon>Agaricomycetes</taxon>
        <taxon>Agaricomycetidae</taxon>
        <taxon>Agaricales</taxon>
        <taxon>Marasmiineae</taxon>
        <taxon>Physalacriaceae</taxon>
        <taxon>Desarmillaria</taxon>
    </lineage>
</organism>
<keyword evidence="2" id="KW-1133">Transmembrane helix</keyword>
<reference evidence="3" key="1">
    <citation type="submission" date="2023-06" db="EMBL/GenBank/DDBJ databases">
        <authorList>
            <consortium name="Lawrence Berkeley National Laboratory"/>
            <person name="Ahrendt S."/>
            <person name="Sahu N."/>
            <person name="Indic B."/>
            <person name="Wong-Bajracharya J."/>
            <person name="Merenyi Z."/>
            <person name="Ke H.-M."/>
            <person name="Monk M."/>
            <person name="Kocsube S."/>
            <person name="Drula E."/>
            <person name="Lipzen A."/>
            <person name="Balint B."/>
            <person name="Henrissat B."/>
            <person name="Andreopoulos B."/>
            <person name="Martin F.M."/>
            <person name="Harder C.B."/>
            <person name="Rigling D."/>
            <person name="Ford K.L."/>
            <person name="Foster G.D."/>
            <person name="Pangilinan J."/>
            <person name="Papanicolaou A."/>
            <person name="Barry K."/>
            <person name="LaButti K."/>
            <person name="Viragh M."/>
            <person name="Koriabine M."/>
            <person name="Yan M."/>
            <person name="Riley R."/>
            <person name="Champramary S."/>
            <person name="Plett K.L."/>
            <person name="Tsai I.J."/>
            <person name="Slot J."/>
            <person name="Sipos G."/>
            <person name="Plett J."/>
            <person name="Nagy L.G."/>
            <person name="Grigoriev I.V."/>
        </authorList>
    </citation>
    <scope>NUCLEOTIDE SEQUENCE</scope>
    <source>
        <strain evidence="3">CCBAS 213</strain>
    </source>
</reference>
<evidence type="ECO:0000313" key="4">
    <source>
        <dbReference type="Proteomes" id="UP001175211"/>
    </source>
</evidence>
<dbReference type="AlphaFoldDB" id="A0AA39KFM3"/>
<name>A0AA39KFM3_ARMTA</name>
<evidence type="ECO:0000256" key="1">
    <source>
        <dbReference type="SAM" id="MobiDB-lite"/>
    </source>
</evidence>
<sequence length="151" mass="17075">MRTVLPSCCMVEKKLFPHLCASVTDIAHHLSSCSASPTTSHGVRLGSIQARHCISLSSKRSSCERGSSRQRERRRARCGSAMTHSPPVIHDHRSSNHRHRVSRTCTLPSPLTPSRGIDWLRHVCSLLYFFGLSFFLSFIFRSLIYRRKAAI</sequence>
<feature type="transmembrane region" description="Helical" evidence="2">
    <location>
        <begin position="119"/>
        <end position="140"/>
    </location>
</feature>
<dbReference type="GeneID" id="85364961"/>
<keyword evidence="2" id="KW-0472">Membrane</keyword>